<evidence type="ECO:0000259" key="3">
    <source>
        <dbReference type="PROSITE" id="PS50893"/>
    </source>
</evidence>
<evidence type="ECO:0000256" key="1">
    <source>
        <dbReference type="ARBA" id="ARBA00022741"/>
    </source>
</evidence>
<dbReference type="SUPFAM" id="SSF52540">
    <property type="entry name" value="P-loop containing nucleoside triphosphate hydrolases"/>
    <property type="match status" value="2"/>
</dbReference>
<keyword evidence="5" id="KW-1185">Reference proteome</keyword>
<protein>
    <submittedName>
        <fullName evidence="4">ABC-F family ATP-binding cassette domain-containing protein</fullName>
    </submittedName>
</protein>
<dbReference type="PROSITE" id="PS00211">
    <property type="entry name" value="ABC_TRANSPORTER_1"/>
    <property type="match status" value="2"/>
</dbReference>
<feature type="domain" description="ABC transporter" evidence="3">
    <location>
        <begin position="319"/>
        <end position="516"/>
    </location>
</feature>
<dbReference type="InterPro" id="IPR003593">
    <property type="entry name" value="AAA+_ATPase"/>
</dbReference>
<dbReference type="InterPro" id="IPR003439">
    <property type="entry name" value="ABC_transporter-like_ATP-bd"/>
</dbReference>
<dbReference type="Gene3D" id="3.40.50.300">
    <property type="entry name" value="P-loop containing nucleotide triphosphate hydrolases"/>
    <property type="match status" value="2"/>
</dbReference>
<comment type="caution">
    <text evidence="4">The sequence shown here is derived from an EMBL/GenBank/DDBJ whole genome shotgun (WGS) entry which is preliminary data.</text>
</comment>
<reference evidence="5" key="1">
    <citation type="journal article" date="2019" name="Int. J. Syst. Evol. Microbiol.">
        <title>The Global Catalogue of Microorganisms (GCM) 10K type strain sequencing project: providing services to taxonomists for standard genome sequencing and annotation.</title>
        <authorList>
            <consortium name="The Broad Institute Genomics Platform"/>
            <consortium name="The Broad Institute Genome Sequencing Center for Infectious Disease"/>
            <person name="Wu L."/>
            <person name="Ma J."/>
        </authorList>
    </citation>
    <scope>NUCLEOTIDE SEQUENCE [LARGE SCALE GENOMIC DNA]</scope>
    <source>
        <strain evidence="5">CCUG 49339</strain>
    </source>
</reference>
<proteinExistence type="predicted"/>
<dbReference type="RefSeq" id="WP_377928482.1">
    <property type="nucleotide sequence ID" value="NZ_JBHUEM010000020.1"/>
</dbReference>
<gene>
    <name evidence="4" type="ORF">ACFSCX_12020</name>
</gene>
<dbReference type="SMART" id="SM00382">
    <property type="entry name" value="AAA"/>
    <property type="match status" value="2"/>
</dbReference>
<name>A0ABW4LQ51_9BACI</name>
<evidence type="ECO:0000256" key="2">
    <source>
        <dbReference type="ARBA" id="ARBA00022840"/>
    </source>
</evidence>
<evidence type="ECO:0000313" key="5">
    <source>
        <dbReference type="Proteomes" id="UP001597214"/>
    </source>
</evidence>
<dbReference type="CDD" id="cd03221">
    <property type="entry name" value="ABCF_EF-3"/>
    <property type="match status" value="2"/>
</dbReference>
<evidence type="ECO:0000313" key="4">
    <source>
        <dbReference type="EMBL" id="MFD1737280.1"/>
    </source>
</evidence>
<dbReference type="PROSITE" id="PS50893">
    <property type="entry name" value="ABC_TRANSPORTER_2"/>
    <property type="match status" value="2"/>
</dbReference>
<dbReference type="PANTHER" id="PTHR42855:SF2">
    <property type="entry name" value="DRUG RESISTANCE ABC TRANSPORTER,ATP-BINDING PROTEIN"/>
    <property type="match status" value="1"/>
</dbReference>
<dbReference type="Pfam" id="PF12848">
    <property type="entry name" value="ABC_tran_Xtn"/>
    <property type="match status" value="1"/>
</dbReference>
<dbReference type="PANTHER" id="PTHR42855">
    <property type="entry name" value="ABC TRANSPORTER ATP-BINDING SUBUNIT"/>
    <property type="match status" value="1"/>
</dbReference>
<sequence>MSIVTVEQVTHYYGDKLVFKNIDFRLLNQERVGLVGPNGAGKSTLLEILTGAILPDEGTVIWQPNVRVGFLEQQVDLKEGVSIRHYLRSAFQSLYDAEAEMIELSKQMGECSEAELERLFKRFSAIQDLLDQEDFYIIDPKIEEISNGLGITALGMETEVNQLSGGQRTKILLAKLLLEEPDVLLLDEPTNYLDLVHIDWLKDYLKHYPNSFILISHDTGFVNEVVNVIYHLEHKQLTRYIGNYQKFKEMYEFRKQQIYAEYDKQQAEIQKLETYIQKNKVRASTSKQAKAREKKLMKIDRIEKPDPTPRPRFSFQISERPTSVIVEVEHLEVGYVKPLFPSFTVTLKRGEKVAITGHNGIGKSTTLRTIIGEIPALGGNIKFGDRVKPAYFAQDWTIKSSLSPLEYMWGLHEKMTQKEVRQALARCGLKTEHIFQPLNCLSGGEQTRVRLCELMLERSNWLILDEPTNHLDLQAKEALAKALMEYEGTVIVVSHEPDFYESWVTQVWNLEQWSKK</sequence>
<keyword evidence="2 4" id="KW-0067">ATP-binding</keyword>
<dbReference type="InterPro" id="IPR032781">
    <property type="entry name" value="ABC_tran_Xtn"/>
</dbReference>
<dbReference type="Proteomes" id="UP001597214">
    <property type="component" value="Unassembled WGS sequence"/>
</dbReference>
<dbReference type="InterPro" id="IPR051309">
    <property type="entry name" value="ABCF_ATPase"/>
</dbReference>
<dbReference type="InterPro" id="IPR017871">
    <property type="entry name" value="ABC_transporter-like_CS"/>
</dbReference>
<keyword evidence="1" id="KW-0547">Nucleotide-binding</keyword>
<dbReference type="GO" id="GO:0005524">
    <property type="term" value="F:ATP binding"/>
    <property type="evidence" value="ECO:0007669"/>
    <property type="project" value="UniProtKB-KW"/>
</dbReference>
<feature type="domain" description="ABC transporter" evidence="3">
    <location>
        <begin position="4"/>
        <end position="259"/>
    </location>
</feature>
<dbReference type="EMBL" id="JBHUEM010000020">
    <property type="protein sequence ID" value="MFD1737280.1"/>
    <property type="molecule type" value="Genomic_DNA"/>
</dbReference>
<dbReference type="Pfam" id="PF00005">
    <property type="entry name" value="ABC_tran"/>
    <property type="match status" value="2"/>
</dbReference>
<dbReference type="InterPro" id="IPR027417">
    <property type="entry name" value="P-loop_NTPase"/>
</dbReference>
<organism evidence="4 5">
    <name type="scientific">Bacillus salitolerans</name>
    <dbReference type="NCBI Taxonomy" id="1437434"/>
    <lineage>
        <taxon>Bacteria</taxon>
        <taxon>Bacillati</taxon>
        <taxon>Bacillota</taxon>
        <taxon>Bacilli</taxon>
        <taxon>Bacillales</taxon>
        <taxon>Bacillaceae</taxon>
        <taxon>Bacillus</taxon>
    </lineage>
</organism>
<accession>A0ABW4LQ51</accession>